<feature type="non-terminal residue" evidence="6">
    <location>
        <position position="1"/>
    </location>
</feature>
<comment type="caution">
    <text evidence="6">The sequence shown here is derived from an EMBL/GenBank/DDBJ whole genome shotgun (WGS) entry which is preliminary data.</text>
</comment>
<evidence type="ECO:0000313" key="6">
    <source>
        <dbReference type="EMBL" id="CAH3167099.1"/>
    </source>
</evidence>
<dbReference type="InterPro" id="IPR008929">
    <property type="entry name" value="Chondroitin_lyas"/>
</dbReference>
<dbReference type="InterPro" id="IPR015177">
    <property type="entry name" value="Lyase_catalyt"/>
</dbReference>
<dbReference type="SUPFAM" id="SSF74650">
    <property type="entry name" value="Galactose mutarotase-like"/>
    <property type="match status" value="1"/>
</dbReference>
<dbReference type="SUPFAM" id="SSF49863">
    <property type="entry name" value="Hyaluronate lyase-like, C-terminal domain"/>
    <property type="match status" value="1"/>
</dbReference>
<name>A0ABN8QMG2_9CNID</name>
<dbReference type="SUPFAM" id="SSF49785">
    <property type="entry name" value="Galactose-binding domain-like"/>
    <property type="match status" value="1"/>
</dbReference>
<dbReference type="InterPro" id="IPR011013">
    <property type="entry name" value="Gal_mutarotase_sf_dom"/>
</dbReference>
<evidence type="ECO:0000313" key="7">
    <source>
        <dbReference type="Proteomes" id="UP001159405"/>
    </source>
</evidence>
<feature type="domain" description="Lyase catalytic" evidence="5">
    <location>
        <begin position="388"/>
        <end position="614"/>
    </location>
</feature>
<dbReference type="Pfam" id="PF09092">
    <property type="entry name" value="Lyase_N"/>
    <property type="match status" value="1"/>
</dbReference>
<protein>
    <recommendedName>
        <fullName evidence="8">Chondroitin sulfate ABC exolyase</fullName>
    </recommendedName>
</protein>
<dbReference type="InterPro" id="IPR014718">
    <property type="entry name" value="GH-type_carb-bd"/>
</dbReference>
<dbReference type="Gene3D" id="1.50.10.100">
    <property type="entry name" value="Chondroitin AC/alginate lyase"/>
    <property type="match status" value="1"/>
</dbReference>
<dbReference type="EMBL" id="CALNXK010000139">
    <property type="protein sequence ID" value="CAH3167099.1"/>
    <property type="molecule type" value="Genomic_DNA"/>
</dbReference>
<dbReference type="InterPro" id="IPR008979">
    <property type="entry name" value="Galactose-bd-like_sf"/>
</dbReference>
<dbReference type="InterPro" id="IPR015176">
    <property type="entry name" value="Lyase_N"/>
</dbReference>
<accession>A0ABN8QMG2</accession>
<reference evidence="6 7" key="1">
    <citation type="submission" date="2022-05" db="EMBL/GenBank/DDBJ databases">
        <authorList>
            <consortium name="Genoscope - CEA"/>
            <person name="William W."/>
        </authorList>
    </citation>
    <scope>NUCLEOTIDE SEQUENCE [LARGE SCALE GENOMIC DNA]</scope>
</reference>
<sequence>LENGCEDTLDFEDSKQEKCFEVASTPNGHISISAFIAKNGEKSLKLESTAGEKSIFRYVRPSKFPIENKGLWRGGIKMWIYKTAAVNGKKMEVILTDNTNKATVGRFMVDMGFKGWRGIWVSYFECRESENSLLKAKVETVDFVLNHQDTIYIDLLEFVPSLAFQSRDKIVLPFTKFGSKYKYWHLWQKSYNWSQQIPTATPKDIDPSKIFSLSHIESRLRNWYCDEKTTTYDFSGTVRNRWNALKKSINIAHKEYERLEFKTVSGKKVISGPPLFCLRSTRGTREYSSTERLRKYSFVMTRILQPLAIELHLKSRGDEVTRTVTKETPEFNSQDNQDESAALTRICGDDKQMEDKFLNHLKAQGKPYTEAKVRLSLEYLNQARLERICNVLDYLEDQGWADGSASGSLYMENLQSSAGFMHSLFLLKDAFAKNETYKNRLQKLIKTAKWYHDFGEVYQSSFEYNGTTADFMITRMLYRLIIVLVMPDTTEEEQKAKQRDMDALKKWLDNALTINRALGGFIKPDYTGFHHMTFYACAYIPDALHTAAQVQYLLEGTAFELSQTAKLNLRQALKTLRITAVKYSTPSSAGGRFPDYSLVSLLKNLPAYAYIAVAHPGALPSTPLKGIYIPDLNNNAVIFERLYQPSDDIVAKELRYGYIKRGKSYFNTLGSLQVMIKVNAKALSKNLAAEKSPEGHWSKNFAAFSIHRRENWAVTVKGFNKFVWDFEKKKTENPNGIFASHGSMLIANSEEALKAHDVDAGWDWIRIPGTTTMSITLNKAKLVVQRNYSPQSSAGGVTFLGTETLSNGVFGMNFNQPHYKSEDSNHPFPNVQLHFKKSIFFYKNLLVCLGSDIKLTNGPGLKAQTTLFQDKLSRSSTAFTIKVDGVSEGMTSPFPAMTPYNPSKGASSTILLDTKGNSYYIPLSSAPHVRVHIQNQTSENQKGNPSTGYYATAWFEHSSVDASYEYAIYVNTPSYPHTAQDAWLLQEDQKKLYEVLKQDHKAHVVRFLSAPDSLTAVSPLYGYVIFQPVTTLKWGPIKEVNKECRIMASESQTELYISISFPDLDFDTSAVLDTLSDVGPRERFHMESKENEVEVTLTVDVDSNIQSVFVHGSPADYEPVVQVNSSSSSPPNKGNKIIFTNLKNGFSVEIKLKK</sequence>
<dbReference type="SUPFAM" id="SSF48230">
    <property type="entry name" value="Chondroitin AC/alginate lyase"/>
    <property type="match status" value="1"/>
</dbReference>
<gene>
    <name evidence="6" type="ORF">PLOB_00008053</name>
</gene>
<dbReference type="PANTHER" id="PTHR37322">
    <property type="match status" value="1"/>
</dbReference>
<dbReference type="InterPro" id="IPR039174">
    <property type="entry name" value="Chondroitin_ABC_lyase"/>
</dbReference>
<feature type="domain" description="Polysaccharide lyase family 8 central" evidence="3">
    <location>
        <begin position="705"/>
        <end position="971"/>
    </location>
</feature>
<comment type="similarity">
    <text evidence="1">Belongs to the polysaccharide lyase 8 family.</text>
</comment>
<evidence type="ECO:0000259" key="5">
    <source>
        <dbReference type="Pfam" id="PF09093"/>
    </source>
</evidence>
<dbReference type="InterPro" id="IPR011071">
    <property type="entry name" value="Lyase_8-like_C"/>
</dbReference>
<evidence type="ECO:0008006" key="8">
    <source>
        <dbReference type="Google" id="ProtNLM"/>
    </source>
</evidence>
<dbReference type="Proteomes" id="UP001159405">
    <property type="component" value="Unassembled WGS sequence"/>
</dbReference>
<organism evidence="6 7">
    <name type="scientific">Porites lobata</name>
    <dbReference type="NCBI Taxonomy" id="104759"/>
    <lineage>
        <taxon>Eukaryota</taxon>
        <taxon>Metazoa</taxon>
        <taxon>Cnidaria</taxon>
        <taxon>Anthozoa</taxon>
        <taxon>Hexacorallia</taxon>
        <taxon>Scleractinia</taxon>
        <taxon>Fungiina</taxon>
        <taxon>Poritidae</taxon>
        <taxon>Porites</taxon>
    </lineage>
</organism>
<dbReference type="Gene3D" id="2.60.120.430">
    <property type="entry name" value="Galactose-binding lectin"/>
    <property type="match status" value="1"/>
</dbReference>
<dbReference type="Pfam" id="PF02278">
    <property type="entry name" value="Lyase_8"/>
    <property type="match status" value="1"/>
</dbReference>
<evidence type="ECO:0000259" key="3">
    <source>
        <dbReference type="Pfam" id="PF02278"/>
    </source>
</evidence>
<dbReference type="Pfam" id="PF09093">
    <property type="entry name" value="Lyase_catalyt"/>
    <property type="match status" value="1"/>
</dbReference>
<dbReference type="Gene3D" id="2.60.220.10">
    <property type="entry name" value="Polysaccharide lyase family 8-like, C-terminal"/>
    <property type="match status" value="1"/>
</dbReference>
<dbReference type="InterPro" id="IPR003159">
    <property type="entry name" value="Lyase_8_central_dom"/>
</dbReference>
<keyword evidence="7" id="KW-1185">Reference proteome</keyword>
<proteinExistence type="inferred from homology"/>
<evidence type="ECO:0000259" key="4">
    <source>
        <dbReference type="Pfam" id="PF09092"/>
    </source>
</evidence>
<evidence type="ECO:0000256" key="2">
    <source>
        <dbReference type="ARBA" id="ARBA00023239"/>
    </source>
</evidence>
<dbReference type="Gene3D" id="2.70.98.10">
    <property type="match status" value="1"/>
</dbReference>
<dbReference type="PANTHER" id="PTHR37322:SF3">
    <property type="entry name" value="CHONDROITIN SULFATE ABC EXOLYASE"/>
    <property type="match status" value="1"/>
</dbReference>
<feature type="domain" description="Lyase N-terminal" evidence="4">
    <location>
        <begin position="7"/>
        <end position="157"/>
    </location>
</feature>
<evidence type="ECO:0000256" key="1">
    <source>
        <dbReference type="ARBA" id="ARBA00006699"/>
    </source>
</evidence>
<keyword evidence="2" id="KW-0456">Lyase</keyword>